<dbReference type="InterPro" id="IPR017860">
    <property type="entry name" value="Peptidase_M22_CS"/>
</dbReference>
<keyword evidence="3 9" id="KW-0808">Transferase</keyword>
<dbReference type="OrthoDB" id="6818at2157"/>
<dbReference type="EC" id="2.3.1.234" evidence="9"/>
<keyword evidence="7 9" id="KW-0012">Acyltransferase</keyword>
<dbReference type="Proteomes" id="UP000005877">
    <property type="component" value="Chromosome"/>
</dbReference>
<dbReference type="InterPro" id="IPR034680">
    <property type="entry name" value="Kae1_archaea_euk"/>
</dbReference>
<dbReference type="GO" id="GO:0005737">
    <property type="term" value="C:cytoplasm"/>
    <property type="evidence" value="ECO:0007669"/>
    <property type="project" value="UniProtKB-SubCell"/>
</dbReference>
<evidence type="ECO:0000256" key="1">
    <source>
        <dbReference type="ARBA" id="ARBA00004496"/>
    </source>
</evidence>
<evidence type="ECO:0000256" key="9">
    <source>
        <dbReference type="HAMAP-Rule" id="MF_01446"/>
    </source>
</evidence>
<comment type="catalytic activity">
    <reaction evidence="8 9">
        <text>L-threonylcarbamoyladenylate + adenosine(37) in tRNA = N(6)-L-threonylcarbamoyladenosine(37) in tRNA + AMP + H(+)</text>
        <dbReference type="Rhea" id="RHEA:37059"/>
        <dbReference type="Rhea" id="RHEA-COMP:10162"/>
        <dbReference type="Rhea" id="RHEA-COMP:10163"/>
        <dbReference type="ChEBI" id="CHEBI:15378"/>
        <dbReference type="ChEBI" id="CHEBI:73682"/>
        <dbReference type="ChEBI" id="CHEBI:74411"/>
        <dbReference type="ChEBI" id="CHEBI:74418"/>
        <dbReference type="ChEBI" id="CHEBI:456215"/>
        <dbReference type="EC" id="2.3.1.234"/>
    </reaction>
</comment>
<comment type="cofactor">
    <cofactor evidence="9">
        <name>Fe(2+)</name>
        <dbReference type="ChEBI" id="CHEBI:29033"/>
    </cofactor>
    <text evidence="9">Binds 1 Fe(2+) ion per subunit.</text>
</comment>
<evidence type="ECO:0000256" key="3">
    <source>
        <dbReference type="ARBA" id="ARBA00022679"/>
    </source>
</evidence>
<dbReference type="InterPro" id="IPR043129">
    <property type="entry name" value="ATPase_NBD"/>
</dbReference>
<sequence length="336" mass="35820">MGEGSDKGSYRRTVVLGLEGTAWNLSCALVDEEEVIAEESATYVPAKGGIHPREAAQHHAGHMAPVVGEVLDAARRDGIAIDAVAFSQGPGLGPCLRTVATAARALALRFGVPLVGVNHCIAHIEVGKWKTGAADPVVLYVSGGNSQVLALRRGRYRIFGETLDISVGNALDKFARQVGLPHPGGPKLEALAKSAKEYIPLPYVVKGMDLSFSGLSTAAAQAAKKYDLADVCSSFQETAFAMLVEVTERALAHAEKKEVLLVGGVGANSRLREMLNIMCEERGAQFFVPEMRFMGDNGSMIAYTGLVMLKAGVTTPLAESRVRPGYRTDEVEVVWK</sequence>
<dbReference type="GO" id="GO:0002949">
    <property type="term" value="P:tRNA threonylcarbamoyladenosine modification"/>
    <property type="evidence" value="ECO:0007669"/>
    <property type="project" value="UniProtKB-UniRule"/>
</dbReference>
<accession>G7WP35</accession>
<feature type="binding site" evidence="9">
    <location>
        <position position="189"/>
    </location>
    <ligand>
        <name>substrate</name>
    </ligand>
</feature>
<feature type="binding site" evidence="9">
    <location>
        <position position="296"/>
    </location>
    <ligand>
        <name>Fe cation</name>
        <dbReference type="ChEBI" id="CHEBI:24875"/>
    </ligand>
</feature>
<reference evidence="11 12" key="1">
    <citation type="journal article" date="2012" name="PLoS ONE">
        <title>The genome characteristics and predicted function of methyl-group oxidation pathway in the obligate aceticlastic methanogens, Methanosaeta spp.</title>
        <authorList>
            <person name="Zhu J."/>
            <person name="Zheng H."/>
            <person name="Ai G."/>
            <person name="Zhang G."/>
            <person name="Liu D."/>
            <person name="Liu X."/>
            <person name="Dong X."/>
        </authorList>
    </citation>
    <scope>NUCLEOTIDE SEQUENCE [LARGE SCALE GENOMIC DNA]</scope>
    <source>
        <strain evidence="11 12">6Ac</strain>
    </source>
</reference>
<dbReference type="GO" id="GO:0005506">
    <property type="term" value="F:iron ion binding"/>
    <property type="evidence" value="ECO:0007669"/>
    <property type="project" value="UniProtKB-UniRule"/>
</dbReference>
<dbReference type="NCBIfam" id="NF007174">
    <property type="entry name" value="PRK09605.1"/>
    <property type="match status" value="1"/>
</dbReference>
<comment type="similarity">
    <text evidence="9">Belongs to the KAE1 / TsaD family.</text>
</comment>
<evidence type="ECO:0000256" key="6">
    <source>
        <dbReference type="ARBA" id="ARBA00023004"/>
    </source>
</evidence>
<keyword evidence="5 9" id="KW-0479">Metal-binding</keyword>
<dbReference type="CDD" id="cd24131">
    <property type="entry name" value="ASKHA_NBD_Kae1_arch_bac"/>
    <property type="match status" value="1"/>
</dbReference>
<dbReference type="STRING" id="1110509.Mhar_1512"/>
<organism evidence="11 12">
    <name type="scientific">Methanothrix harundinacea (strain 6Ac)</name>
    <name type="common">Methanosaeta harundinacea</name>
    <dbReference type="NCBI Taxonomy" id="1110509"/>
    <lineage>
        <taxon>Archaea</taxon>
        <taxon>Methanobacteriati</taxon>
        <taxon>Methanobacteriota</taxon>
        <taxon>Stenosarchaea group</taxon>
        <taxon>Methanomicrobia</taxon>
        <taxon>Methanotrichales</taxon>
        <taxon>Methanotrichaceae</taxon>
        <taxon>Methanothrix</taxon>
    </lineage>
</organism>
<dbReference type="HOGENOM" id="CLU_023208_2_2_2"/>
<dbReference type="KEGG" id="mhi:Mhar_1512"/>
<dbReference type="RefSeq" id="WP_014587060.1">
    <property type="nucleotide sequence ID" value="NC_017527.1"/>
</dbReference>
<dbReference type="PRINTS" id="PR00789">
    <property type="entry name" value="OSIALOPTASE"/>
</dbReference>
<feature type="binding site" evidence="9">
    <location>
        <position position="140"/>
    </location>
    <ligand>
        <name>Fe cation</name>
        <dbReference type="ChEBI" id="CHEBI:24875"/>
    </ligand>
</feature>
<feature type="binding site" evidence="9">
    <location>
        <begin position="140"/>
        <end position="144"/>
    </location>
    <ligand>
        <name>substrate</name>
    </ligand>
</feature>
<protein>
    <recommendedName>
        <fullName evidence="9">tRNA N6-adenosine threonylcarbamoyltransferase</fullName>
        <ecNumber evidence="9">2.3.1.234</ecNumber>
    </recommendedName>
    <alternativeName>
        <fullName evidence="9">N6-L-threonylcarbamoyladenine synthase</fullName>
        <shortName evidence="9">t(6)A synthase</shortName>
    </alternativeName>
    <alternativeName>
        <fullName evidence="9">t(6)A37 threonylcarbamoyladenosine biosynthesis protein Kae1</fullName>
    </alternativeName>
    <alternativeName>
        <fullName evidence="9">tRNA threonylcarbamoyladenosine biosynthesis protein Kae1</fullName>
    </alternativeName>
</protein>
<dbReference type="Pfam" id="PF00814">
    <property type="entry name" value="TsaD"/>
    <property type="match status" value="1"/>
</dbReference>
<name>G7WP35_METH6</name>
<evidence type="ECO:0000256" key="4">
    <source>
        <dbReference type="ARBA" id="ARBA00022694"/>
    </source>
</evidence>
<gene>
    <name evidence="9" type="primary">kae1</name>
    <name evidence="11" type="ordered locus">Mhar_1512</name>
</gene>
<dbReference type="GO" id="GO:0061711">
    <property type="term" value="F:tRNA N(6)-L-threonylcarbamoyladenine synthase activity"/>
    <property type="evidence" value="ECO:0007669"/>
    <property type="project" value="UniProtKB-EC"/>
</dbReference>
<dbReference type="NCBIfam" id="TIGR03722">
    <property type="entry name" value="arch_KAE1"/>
    <property type="match status" value="1"/>
</dbReference>
<feature type="domain" description="Gcp-like" evidence="10">
    <location>
        <begin position="38"/>
        <end position="303"/>
    </location>
</feature>
<dbReference type="EMBL" id="CP003117">
    <property type="protein sequence ID" value="AET64876.1"/>
    <property type="molecule type" value="Genomic_DNA"/>
</dbReference>
<feature type="binding site" evidence="9">
    <location>
        <position position="172"/>
    </location>
    <ligand>
        <name>substrate</name>
    </ligand>
</feature>
<dbReference type="PROSITE" id="PS01016">
    <property type="entry name" value="GLYCOPROTEASE"/>
    <property type="match status" value="1"/>
</dbReference>
<comment type="subcellular location">
    <subcellularLocation>
        <location evidence="1 9">Cytoplasm</location>
    </subcellularLocation>
</comment>
<comment type="function">
    <text evidence="9">Required for the formation of a threonylcarbamoyl group on adenosine at position 37 (t(6)A37) in tRNAs that read codons beginning with adenine. Is a component of the KEOPS complex that is probably involved in the transfer of the threonylcarbamoyl moiety of threonylcarbamoyl-AMP (TC-AMP) to the N6 group of A37. Kae1 likely plays a direct catalytic role in this reaction, but requires other protein(s) of the complex to fulfill this activity.</text>
</comment>
<dbReference type="GO" id="GO:0000408">
    <property type="term" value="C:EKC/KEOPS complex"/>
    <property type="evidence" value="ECO:0007669"/>
    <property type="project" value="InterPro"/>
</dbReference>
<comment type="subunit">
    <text evidence="9">Monomer. Component of the KEOPS complex that consists of Kae1, Bud32, Cgi121 and Pcc1; the whole complex dimerizes.</text>
</comment>
<evidence type="ECO:0000313" key="11">
    <source>
        <dbReference type="EMBL" id="AET64876.1"/>
    </source>
</evidence>
<feature type="binding site" evidence="9">
    <location>
        <position position="268"/>
    </location>
    <ligand>
        <name>substrate</name>
    </ligand>
</feature>
<dbReference type="GeneID" id="12510681"/>
<evidence type="ECO:0000259" key="10">
    <source>
        <dbReference type="Pfam" id="PF00814"/>
    </source>
</evidence>
<dbReference type="Gene3D" id="3.30.420.40">
    <property type="match status" value="2"/>
</dbReference>
<dbReference type="InterPro" id="IPR000905">
    <property type="entry name" value="Gcp-like_dom"/>
</dbReference>
<dbReference type="PANTHER" id="PTHR11735:SF14">
    <property type="entry name" value="TRNA N6-ADENOSINE THREONYLCARBAMOYLTRANSFERASE"/>
    <property type="match status" value="1"/>
</dbReference>
<dbReference type="PANTHER" id="PTHR11735">
    <property type="entry name" value="TRNA N6-ADENOSINE THREONYLCARBAMOYLTRANSFERASE"/>
    <property type="match status" value="1"/>
</dbReference>
<keyword evidence="12" id="KW-1185">Reference proteome</keyword>
<dbReference type="HAMAP" id="MF_01446">
    <property type="entry name" value="Kae1"/>
    <property type="match status" value="1"/>
</dbReference>
<dbReference type="NCBIfam" id="TIGR00329">
    <property type="entry name" value="gcp_kae1"/>
    <property type="match status" value="1"/>
</dbReference>
<keyword evidence="4 9" id="KW-0819">tRNA processing</keyword>
<dbReference type="InterPro" id="IPR017861">
    <property type="entry name" value="KAE1/TsaD"/>
</dbReference>
<evidence type="ECO:0000256" key="2">
    <source>
        <dbReference type="ARBA" id="ARBA00022490"/>
    </source>
</evidence>
<keyword evidence="6 9" id="KW-0408">Iron</keyword>
<evidence type="ECO:0000256" key="7">
    <source>
        <dbReference type="ARBA" id="ARBA00023315"/>
    </source>
</evidence>
<proteinExistence type="inferred from homology"/>
<feature type="binding site" evidence="9">
    <location>
        <position position="119"/>
    </location>
    <ligand>
        <name>Fe cation</name>
        <dbReference type="ChEBI" id="CHEBI:24875"/>
    </ligand>
</feature>
<evidence type="ECO:0000256" key="5">
    <source>
        <dbReference type="ARBA" id="ARBA00022723"/>
    </source>
</evidence>
<keyword evidence="2 9" id="KW-0963">Cytoplasm</keyword>
<feature type="binding site" evidence="9">
    <location>
        <position position="123"/>
    </location>
    <ligand>
        <name>Fe cation</name>
        <dbReference type="ChEBI" id="CHEBI:24875"/>
    </ligand>
</feature>
<dbReference type="AlphaFoldDB" id="G7WP35"/>
<dbReference type="PATRIC" id="fig|1110509.7.peg.1688"/>
<evidence type="ECO:0000256" key="8">
    <source>
        <dbReference type="ARBA" id="ARBA00048117"/>
    </source>
</evidence>
<dbReference type="FunFam" id="3.30.420.40:FF:000038">
    <property type="entry name" value="Probable tRNA N6-adenosine threonylcarbamoyltransferase"/>
    <property type="match status" value="1"/>
</dbReference>
<evidence type="ECO:0000313" key="12">
    <source>
        <dbReference type="Proteomes" id="UP000005877"/>
    </source>
</evidence>
<dbReference type="SUPFAM" id="SSF53067">
    <property type="entry name" value="Actin-like ATPase domain"/>
    <property type="match status" value="1"/>
</dbReference>
<feature type="binding site" evidence="9">
    <location>
        <position position="185"/>
    </location>
    <ligand>
        <name>substrate</name>
    </ligand>
</feature>